<dbReference type="Proteomes" id="UP001497444">
    <property type="component" value="Chromosome 13"/>
</dbReference>
<sequence>MGERTANDDILDNLPEWASIPELLTAIEEEIGSAGRQHIGNMLEGRQLPEFVNVRDLLSAIQEELDSPLLSSFSGDSQTQKK</sequence>
<accession>A0ABP0W0J9</accession>
<dbReference type="EMBL" id="OZ020108">
    <property type="protein sequence ID" value="CAK9260069.1"/>
    <property type="molecule type" value="Genomic_DNA"/>
</dbReference>
<reference evidence="1" key="1">
    <citation type="submission" date="2024-02" db="EMBL/GenBank/DDBJ databases">
        <authorList>
            <consortium name="ELIXIR-Norway"/>
            <consortium name="Elixir Norway"/>
        </authorList>
    </citation>
    <scope>NUCLEOTIDE SEQUENCE</scope>
</reference>
<organism evidence="1 2">
    <name type="scientific">Sphagnum jensenii</name>
    <dbReference type="NCBI Taxonomy" id="128206"/>
    <lineage>
        <taxon>Eukaryota</taxon>
        <taxon>Viridiplantae</taxon>
        <taxon>Streptophyta</taxon>
        <taxon>Embryophyta</taxon>
        <taxon>Bryophyta</taxon>
        <taxon>Sphagnophytina</taxon>
        <taxon>Sphagnopsida</taxon>
        <taxon>Sphagnales</taxon>
        <taxon>Sphagnaceae</taxon>
        <taxon>Sphagnum</taxon>
    </lineage>
</organism>
<evidence type="ECO:0000313" key="1">
    <source>
        <dbReference type="EMBL" id="CAK9260069.1"/>
    </source>
</evidence>
<proteinExistence type="predicted"/>
<evidence type="ECO:0000313" key="2">
    <source>
        <dbReference type="Proteomes" id="UP001497444"/>
    </source>
</evidence>
<name>A0ABP0W0J9_9BRYO</name>
<gene>
    <name evidence="1" type="ORF">CSSPJE1EN1_LOCUS5547</name>
</gene>
<protein>
    <submittedName>
        <fullName evidence="1">Uncharacterized protein</fullName>
    </submittedName>
</protein>
<keyword evidence="2" id="KW-1185">Reference proteome</keyword>